<evidence type="ECO:0008006" key="3">
    <source>
        <dbReference type="Google" id="ProtNLM"/>
    </source>
</evidence>
<evidence type="ECO:0000313" key="2">
    <source>
        <dbReference type="Proteomes" id="UP001501266"/>
    </source>
</evidence>
<dbReference type="EMBL" id="BAAAKK010000003">
    <property type="protein sequence ID" value="GAA1420837.1"/>
    <property type="molecule type" value="Genomic_DNA"/>
</dbReference>
<dbReference type="InterPro" id="IPR019587">
    <property type="entry name" value="Polyketide_cyclase/dehydratase"/>
</dbReference>
<dbReference type="Gene3D" id="3.30.530.20">
    <property type="match status" value="1"/>
</dbReference>
<proteinExistence type="predicted"/>
<sequence>MADTEFHVRQSTEVAAHPDRVWDALVDDTAAWWGAPYLLLDGPSAVLLPLRAGDAVVEQLGDASALWGTVTICVPGRVFAWRGQMGMGAGWDGEVRFDVEPARAGTRVSVRHDSVRLWGGGDVAAMRRSYDFGWADLLARLRLLVETGARHGSAGLNAAPEFAFEASIDPS</sequence>
<reference evidence="2" key="1">
    <citation type="journal article" date="2019" name="Int. J. Syst. Evol. Microbiol.">
        <title>The Global Catalogue of Microorganisms (GCM) 10K type strain sequencing project: providing services to taxonomists for standard genome sequencing and annotation.</title>
        <authorList>
            <consortium name="The Broad Institute Genomics Platform"/>
            <consortium name="The Broad Institute Genome Sequencing Center for Infectious Disease"/>
            <person name="Wu L."/>
            <person name="Ma J."/>
        </authorList>
    </citation>
    <scope>NUCLEOTIDE SEQUENCE [LARGE SCALE GENOMIC DNA]</scope>
    <source>
        <strain evidence="2">JCM 12398</strain>
    </source>
</reference>
<protein>
    <recommendedName>
        <fullName evidence="3">Activator of Hsp90 ATPase homolog 1-like protein</fullName>
    </recommendedName>
</protein>
<dbReference type="InterPro" id="IPR023393">
    <property type="entry name" value="START-like_dom_sf"/>
</dbReference>
<evidence type="ECO:0000313" key="1">
    <source>
        <dbReference type="EMBL" id="GAA1420837.1"/>
    </source>
</evidence>
<dbReference type="SUPFAM" id="SSF55961">
    <property type="entry name" value="Bet v1-like"/>
    <property type="match status" value="1"/>
</dbReference>
<dbReference type="Proteomes" id="UP001501266">
    <property type="component" value="Unassembled WGS sequence"/>
</dbReference>
<gene>
    <name evidence="1" type="ORF">GCM10009640_10710</name>
</gene>
<comment type="caution">
    <text evidence="1">The sequence shown here is derived from an EMBL/GenBank/DDBJ whole genome shotgun (WGS) entry which is preliminary data.</text>
</comment>
<keyword evidence="2" id="KW-1185">Reference proteome</keyword>
<accession>A0ABP4JI96</accession>
<organism evidence="1 2">
    <name type="scientific">Agrococcus citreus</name>
    <dbReference type="NCBI Taxonomy" id="84643"/>
    <lineage>
        <taxon>Bacteria</taxon>
        <taxon>Bacillati</taxon>
        <taxon>Actinomycetota</taxon>
        <taxon>Actinomycetes</taxon>
        <taxon>Micrococcales</taxon>
        <taxon>Microbacteriaceae</taxon>
        <taxon>Agrococcus</taxon>
    </lineage>
</organism>
<name>A0ABP4JI96_9MICO</name>
<dbReference type="RefSeq" id="WP_343918173.1">
    <property type="nucleotide sequence ID" value="NZ_BAAAKK010000003.1"/>
</dbReference>
<dbReference type="Pfam" id="PF10604">
    <property type="entry name" value="Polyketide_cyc2"/>
    <property type="match status" value="1"/>
</dbReference>